<accession>A0ABW3V231</accession>
<protein>
    <submittedName>
        <fullName evidence="2">Uncharacterized protein</fullName>
    </submittedName>
</protein>
<dbReference type="RefSeq" id="WP_289388420.1">
    <property type="nucleotide sequence ID" value="NZ_JAUCBM010000012.1"/>
</dbReference>
<organism evidence="2 3">
    <name type="scientific">Pseudochrobactrum kiredjianiae</name>
    <dbReference type="NCBI Taxonomy" id="386305"/>
    <lineage>
        <taxon>Bacteria</taxon>
        <taxon>Pseudomonadati</taxon>
        <taxon>Pseudomonadota</taxon>
        <taxon>Alphaproteobacteria</taxon>
        <taxon>Hyphomicrobiales</taxon>
        <taxon>Brucellaceae</taxon>
        <taxon>Pseudochrobactrum</taxon>
    </lineage>
</organism>
<comment type="caution">
    <text evidence="2">The sequence shown here is derived from an EMBL/GenBank/DDBJ whole genome shotgun (WGS) entry which is preliminary data.</text>
</comment>
<reference evidence="3" key="1">
    <citation type="journal article" date="2019" name="Int. J. Syst. Evol. Microbiol.">
        <title>The Global Catalogue of Microorganisms (GCM) 10K type strain sequencing project: providing services to taxonomists for standard genome sequencing and annotation.</title>
        <authorList>
            <consortium name="The Broad Institute Genomics Platform"/>
            <consortium name="The Broad Institute Genome Sequencing Center for Infectious Disease"/>
            <person name="Wu L."/>
            <person name="Ma J."/>
        </authorList>
    </citation>
    <scope>NUCLEOTIDE SEQUENCE [LARGE SCALE GENOMIC DNA]</scope>
    <source>
        <strain evidence="3">CCUG 49584</strain>
    </source>
</reference>
<evidence type="ECO:0000313" key="3">
    <source>
        <dbReference type="Proteomes" id="UP001597263"/>
    </source>
</evidence>
<evidence type="ECO:0000313" key="2">
    <source>
        <dbReference type="EMBL" id="MFD1226712.1"/>
    </source>
</evidence>
<keyword evidence="3" id="KW-1185">Reference proteome</keyword>
<name>A0ABW3V231_9HYPH</name>
<gene>
    <name evidence="2" type="ORF">ACFQ35_06040</name>
</gene>
<feature type="transmembrane region" description="Helical" evidence="1">
    <location>
        <begin position="24"/>
        <end position="50"/>
    </location>
</feature>
<dbReference type="EMBL" id="JBHTMA010000032">
    <property type="protein sequence ID" value="MFD1226712.1"/>
    <property type="molecule type" value="Genomic_DNA"/>
</dbReference>
<keyword evidence="1" id="KW-0812">Transmembrane</keyword>
<proteinExistence type="predicted"/>
<dbReference type="Proteomes" id="UP001597263">
    <property type="component" value="Unassembled WGS sequence"/>
</dbReference>
<evidence type="ECO:0000256" key="1">
    <source>
        <dbReference type="SAM" id="Phobius"/>
    </source>
</evidence>
<sequence length="63" mass="6476">MSNIYNEFAGQVAHQAVKLPDQALAASALVGAAMPLLGAKFGAVAAASIITTMMEETIKRGDL</sequence>
<keyword evidence="1" id="KW-1133">Transmembrane helix</keyword>
<keyword evidence="1" id="KW-0472">Membrane</keyword>